<name>A1HNQ4_9FIRM</name>
<dbReference type="SUPFAM" id="SSF161098">
    <property type="entry name" value="MetI-like"/>
    <property type="match status" value="1"/>
</dbReference>
<dbReference type="EMBL" id="AAWL01000003">
    <property type="protein sequence ID" value="EAX48407.1"/>
    <property type="molecule type" value="Genomic_DNA"/>
</dbReference>
<comment type="similarity">
    <text evidence="5">Belongs to the binding-protein-dependent transport system permease family.</text>
</comment>
<comment type="subcellular location">
    <subcellularLocation>
        <location evidence="5">Cell membrane</location>
        <topology evidence="5">Multi-pass membrane protein</topology>
    </subcellularLocation>
    <subcellularLocation>
        <location evidence="1">Membrane</location>
        <topology evidence="1">Multi-pass membrane protein</topology>
    </subcellularLocation>
</comment>
<reference evidence="7 8" key="2">
    <citation type="submission" date="2007-01" db="EMBL/GenBank/DDBJ databases">
        <title>Sequencing of the draft genome and assembly of Thermosinus carboxydivorans Nor1.</title>
        <authorList>
            <consortium name="US DOE Joint Genome Institute (JGI-PGF)"/>
            <person name="Copeland A."/>
            <person name="Lucas S."/>
            <person name="Lapidus A."/>
            <person name="Barry K."/>
            <person name="Glavina del Rio T."/>
            <person name="Dalin E."/>
            <person name="Tice H."/>
            <person name="Bruce D."/>
            <person name="Pitluck S."/>
            <person name="Richardson P."/>
        </authorList>
    </citation>
    <scope>NUCLEOTIDE SEQUENCE [LARGE SCALE GENOMIC DNA]</scope>
    <source>
        <strain evidence="7 8">Nor1</strain>
    </source>
</reference>
<evidence type="ECO:0000313" key="8">
    <source>
        <dbReference type="Proteomes" id="UP000005139"/>
    </source>
</evidence>
<feature type="transmembrane region" description="Helical" evidence="5">
    <location>
        <begin position="274"/>
        <end position="294"/>
    </location>
</feature>
<feature type="transmembrane region" description="Helical" evidence="5">
    <location>
        <begin position="315"/>
        <end position="338"/>
    </location>
</feature>
<dbReference type="Pfam" id="PF00528">
    <property type="entry name" value="BPD_transp_1"/>
    <property type="match status" value="1"/>
</dbReference>
<dbReference type="GO" id="GO:0055085">
    <property type="term" value="P:transmembrane transport"/>
    <property type="evidence" value="ECO:0007669"/>
    <property type="project" value="InterPro"/>
</dbReference>
<evidence type="ECO:0000313" key="7">
    <source>
        <dbReference type="EMBL" id="EAX48407.1"/>
    </source>
</evidence>
<reference evidence="7 8" key="1">
    <citation type="submission" date="2007-01" db="EMBL/GenBank/DDBJ databases">
        <title>Annotation of the draft genome assembly of Thermosinus carboxydivorans Nor1.</title>
        <authorList>
            <consortium name="US DOE Joint Genome Institute (JGI-ORNL)"/>
            <person name="Larimer F."/>
            <person name="Land M."/>
            <person name="Hauser L."/>
        </authorList>
    </citation>
    <scope>NUCLEOTIDE SEQUENCE [LARGE SCALE GENOMIC DNA]</scope>
    <source>
        <strain evidence="7 8">Nor1</strain>
    </source>
</reference>
<dbReference type="InterPro" id="IPR000515">
    <property type="entry name" value="MetI-like"/>
</dbReference>
<sequence length="345" mass="38473" precursor="true">MSCVVDKESKRRLAKNKLHFLKRRLLDYLLTIGFILVINFFLPRLLPGDPFAQLSGTGVGSEMAINLDAASEAALRQYYGLDKPLWEQFIIYLDNLLHGNLGYAYYFKAPVGELLAERLPWSLLLMFPGILLASIIGIAGGVFAAWRRGTRWDHGLLALLLTIRTIPPFFLGSILLLLFGVKMQWFPIFGAFSVEAADASVVTRLKDIVWHLILPVTTLTLTELPGKFLLTRSAVLDTLREDYITFGRARGLSVRQLMFGHALPNALLPVITHIGLRLGLAAGGMIYVETVFGYPGMGKFMFEALTARDFQVLQGGFLVISLTVLLLNLLVDVLYAYLDPRVEVQ</sequence>
<dbReference type="AlphaFoldDB" id="A1HNQ4"/>
<feature type="transmembrane region" description="Helical" evidence="5">
    <location>
        <begin position="25"/>
        <end position="42"/>
    </location>
</feature>
<proteinExistence type="inferred from homology"/>
<keyword evidence="8" id="KW-1185">Reference proteome</keyword>
<dbReference type="eggNOG" id="COG0601">
    <property type="taxonomic scope" value="Bacteria"/>
</dbReference>
<protein>
    <submittedName>
        <fullName evidence="7">Binding-protein-dependent transport systems inner membrane component</fullName>
    </submittedName>
</protein>
<accession>A1HNQ4</accession>
<dbReference type="Proteomes" id="UP000005139">
    <property type="component" value="Unassembled WGS sequence"/>
</dbReference>
<keyword evidence="2 5" id="KW-0812">Transmembrane</keyword>
<keyword evidence="3 5" id="KW-1133">Transmembrane helix</keyword>
<evidence type="ECO:0000256" key="3">
    <source>
        <dbReference type="ARBA" id="ARBA00022989"/>
    </source>
</evidence>
<comment type="caution">
    <text evidence="7">The sequence shown here is derived from an EMBL/GenBank/DDBJ whole genome shotgun (WGS) entry which is preliminary data.</text>
</comment>
<dbReference type="Gene3D" id="1.10.3720.10">
    <property type="entry name" value="MetI-like"/>
    <property type="match status" value="1"/>
</dbReference>
<keyword evidence="5" id="KW-0813">Transport</keyword>
<feature type="transmembrane region" description="Helical" evidence="5">
    <location>
        <begin position="121"/>
        <end position="144"/>
    </location>
</feature>
<dbReference type="OrthoDB" id="9773683at2"/>
<evidence type="ECO:0000256" key="5">
    <source>
        <dbReference type="RuleBase" id="RU363032"/>
    </source>
</evidence>
<dbReference type="PROSITE" id="PS50928">
    <property type="entry name" value="ABC_TM1"/>
    <property type="match status" value="1"/>
</dbReference>
<evidence type="ECO:0000259" key="6">
    <source>
        <dbReference type="PROSITE" id="PS50928"/>
    </source>
</evidence>
<dbReference type="PANTHER" id="PTHR43376:SF1">
    <property type="entry name" value="OLIGOPEPTIDE TRANSPORT SYSTEM PERMEASE PROTEIN"/>
    <property type="match status" value="1"/>
</dbReference>
<gene>
    <name evidence="7" type="ORF">TcarDRAFT_2357</name>
</gene>
<feature type="domain" description="ABC transmembrane type-1" evidence="6">
    <location>
        <begin position="119"/>
        <end position="335"/>
    </location>
</feature>
<dbReference type="PANTHER" id="PTHR43376">
    <property type="entry name" value="OLIGOPEPTIDE TRANSPORT SYSTEM PERMEASE PROTEIN"/>
    <property type="match status" value="1"/>
</dbReference>
<dbReference type="GO" id="GO:0005886">
    <property type="term" value="C:plasma membrane"/>
    <property type="evidence" value="ECO:0007669"/>
    <property type="project" value="UniProtKB-SubCell"/>
</dbReference>
<evidence type="ECO:0000256" key="2">
    <source>
        <dbReference type="ARBA" id="ARBA00022692"/>
    </source>
</evidence>
<evidence type="ECO:0000256" key="4">
    <source>
        <dbReference type="ARBA" id="ARBA00023136"/>
    </source>
</evidence>
<feature type="transmembrane region" description="Helical" evidence="5">
    <location>
        <begin position="156"/>
        <end position="179"/>
    </location>
</feature>
<evidence type="ECO:0000256" key="1">
    <source>
        <dbReference type="ARBA" id="ARBA00004141"/>
    </source>
</evidence>
<dbReference type="InterPro" id="IPR035906">
    <property type="entry name" value="MetI-like_sf"/>
</dbReference>
<organism evidence="7 8">
    <name type="scientific">Thermosinus carboxydivorans Nor1</name>
    <dbReference type="NCBI Taxonomy" id="401526"/>
    <lineage>
        <taxon>Bacteria</taxon>
        <taxon>Bacillati</taxon>
        <taxon>Bacillota</taxon>
        <taxon>Negativicutes</taxon>
        <taxon>Selenomonadales</taxon>
        <taxon>Sporomusaceae</taxon>
        <taxon>Thermosinus</taxon>
    </lineage>
</organism>
<keyword evidence="4 5" id="KW-0472">Membrane</keyword>
<dbReference type="RefSeq" id="WP_007288655.1">
    <property type="nucleotide sequence ID" value="NZ_AAWL01000003.1"/>
</dbReference>
<dbReference type="CDD" id="cd06261">
    <property type="entry name" value="TM_PBP2"/>
    <property type="match status" value="1"/>
</dbReference>